<evidence type="ECO:0000313" key="3">
    <source>
        <dbReference type="EMBL" id="MBU9736114.1"/>
    </source>
</evidence>
<reference evidence="3" key="1">
    <citation type="submission" date="2021-06" db="EMBL/GenBank/DDBJ databases">
        <title>Description of novel taxa of the family Lachnospiraceae.</title>
        <authorList>
            <person name="Chaplin A.V."/>
            <person name="Sokolova S.R."/>
            <person name="Pikina A.P."/>
            <person name="Korzhanova M."/>
            <person name="Belova V."/>
            <person name="Korostin D."/>
            <person name="Efimov B.A."/>
        </authorList>
    </citation>
    <scope>NUCLEOTIDE SEQUENCE</scope>
    <source>
        <strain evidence="3">ASD5720</strain>
    </source>
</reference>
<dbReference type="CDD" id="cd00077">
    <property type="entry name" value="HDc"/>
    <property type="match status" value="1"/>
</dbReference>
<dbReference type="InterPro" id="IPR012340">
    <property type="entry name" value="NA-bd_OB-fold"/>
</dbReference>
<dbReference type="PANTHER" id="PTHR37294">
    <property type="entry name" value="3'-5' EXORIBONUCLEASE YHAM"/>
    <property type="match status" value="1"/>
</dbReference>
<dbReference type="SUPFAM" id="SSF109604">
    <property type="entry name" value="HD-domain/PDEase-like"/>
    <property type="match status" value="1"/>
</dbReference>
<dbReference type="InterPro" id="IPR050798">
    <property type="entry name" value="YhaM_exoribonuc/phosphodiest"/>
</dbReference>
<evidence type="ECO:0000313" key="4">
    <source>
        <dbReference type="Proteomes" id="UP000712157"/>
    </source>
</evidence>
<proteinExistence type="predicted"/>
<sequence length="314" mass="35011">MRYIETLRDGDRITGIYLCKYKQAALTKNGKSYENVILQDKTGTIDSKVWEPNSPGIGDFEAMDYVEIAGDVVSYQGALQLSIKRSRKAMDGSYDPKDYVPVSEKDIEEMYRELLGFISGLKDPYLKRLAASFFVEDQEFTGRFKFHSAAKNVHHGFVGGLLEHTLSVVKLCDYYCKAYPVLNKDLLITAAIFHDIGKLDELAAFPANDYTDDGQLLGHIVMGCEAVGARIRTISGFPPKLASELKHCILAHHGELEFGSPKKPALVEAVALNFADNTDAKLQTMTEAFKAAGNNDDWLGYNRLFESNIRKTSK</sequence>
<evidence type="ECO:0000259" key="2">
    <source>
        <dbReference type="PROSITE" id="PS51831"/>
    </source>
</evidence>
<dbReference type="CDD" id="cd04492">
    <property type="entry name" value="YhaM_OBF_like"/>
    <property type="match status" value="1"/>
</dbReference>
<dbReference type="AlphaFoldDB" id="A0A949NE90"/>
<keyword evidence="1" id="KW-0378">Hydrolase</keyword>
<dbReference type="Pfam" id="PF01966">
    <property type="entry name" value="HD"/>
    <property type="match status" value="1"/>
</dbReference>
<evidence type="ECO:0000256" key="1">
    <source>
        <dbReference type="ARBA" id="ARBA00022801"/>
    </source>
</evidence>
<dbReference type="GO" id="GO:0016787">
    <property type="term" value="F:hydrolase activity"/>
    <property type="evidence" value="ECO:0007669"/>
    <property type="project" value="UniProtKB-KW"/>
</dbReference>
<gene>
    <name evidence="3" type="ORF">KTH89_06160</name>
</gene>
<dbReference type="InterPro" id="IPR003607">
    <property type="entry name" value="HD/PDEase_dom"/>
</dbReference>
<protein>
    <submittedName>
        <fullName evidence="3">HD domain-containing protein</fullName>
    </submittedName>
</protein>
<accession>A0A949NE90</accession>
<dbReference type="PROSITE" id="PS51831">
    <property type="entry name" value="HD"/>
    <property type="match status" value="1"/>
</dbReference>
<dbReference type="GO" id="GO:0031125">
    <property type="term" value="P:rRNA 3'-end processing"/>
    <property type="evidence" value="ECO:0007669"/>
    <property type="project" value="TreeGrafter"/>
</dbReference>
<dbReference type="InterPro" id="IPR006674">
    <property type="entry name" value="HD_domain"/>
</dbReference>
<dbReference type="Proteomes" id="UP000712157">
    <property type="component" value="Unassembled WGS sequence"/>
</dbReference>
<dbReference type="NCBIfam" id="TIGR00277">
    <property type="entry name" value="HDIG"/>
    <property type="match status" value="1"/>
</dbReference>
<dbReference type="RefSeq" id="WP_238721058.1">
    <property type="nucleotide sequence ID" value="NZ_JAHQCW010000007.1"/>
</dbReference>
<dbReference type="EMBL" id="JAHQCW010000007">
    <property type="protein sequence ID" value="MBU9736114.1"/>
    <property type="molecule type" value="Genomic_DNA"/>
</dbReference>
<dbReference type="InterPro" id="IPR006675">
    <property type="entry name" value="HDIG_dom"/>
</dbReference>
<feature type="domain" description="HD" evidence="2">
    <location>
        <begin position="161"/>
        <end position="281"/>
    </location>
</feature>
<dbReference type="PANTHER" id="PTHR37294:SF1">
    <property type="entry name" value="3'-5' EXORIBONUCLEASE YHAM"/>
    <property type="match status" value="1"/>
</dbReference>
<keyword evidence="4" id="KW-1185">Reference proteome</keyword>
<dbReference type="SMART" id="SM00471">
    <property type="entry name" value="HDc"/>
    <property type="match status" value="1"/>
</dbReference>
<dbReference type="Gene3D" id="1.10.3210.10">
    <property type="entry name" value="Hypothetical protein af1432"/>
    <property type="match status" value="1"/>
</dbReference>
<name>A0A949NE90_9FIRM</name>
<organism evidence="3 4">
    <name type="scientific">Diplocloster agilis</name>
    <dbReference type="NCBI Taxonomy" id="2850323"/>
    <lineage>
        <taxon>Bacteria</taxon>
        <taxon>Bacillati</taxon>
        <taxon>Bacillota</taxon>
        <taxon>Clostridia</taxon>
        <taxon>Lachnospirales</taxon>
        <taxon>Lachnospiraceae</taxon>
        <taxon>Diplocloster</taxon>
    </lineage>
</organism>
<dbReference type="Gene3D" id="2.40.50.140">
    <property type="entry name" value="Nucleic acid-binding proteins"/>
    <property type="match status" value="1"/>
</dbReference>
<comment type="caution">
    <text evidence="3">The sequence shown here is derived from an EMBL/GenBank/DDBJ whole genome shotgun (WGS) entry which is preliminary data.</text>
</comment>